<evidence type="ECO:0000313" key="2">
    <source>
        <dbReference type="Proteomes" id="UP001301769"/>
    </source>
</evidence>
<keyword evidence="2" id="KW-1185">Reference proteome</keyword>
<comment type="caution">
    <text evidence="1">The sequence shown here is derived from an EMBL/GenBank/DDBJ whole genome shotgun (WGS) entry which is preliminary data.</text>
</comment>
<sequence length="518" mass="59156">MTRSQNAMRSIPLEILNEILTHVAEDSVDVTHFRCTCTTFAALGLPFALRKVTIYAHHGHLDNLRAVAYNPVKSRYVKSLTFIPWYFPVRDRGNASESSDQKPDLDGEYDDEFFRDTVESPNPVRKFFVDAHDIENASRKEPMTAELVSRALADINPSHGTNYNKKYAPITFFTSPTKRNIPWHLDRSNINYYNGCRRITGPRLRVDIPEYRPPHTRARSWLCSRGRLLGPRGTWPRDVVLGALQKSDNRTGITSLKVDGDDWASLVNFTPLAMVSQLASLREIDLEFVTETPHHKVGREWGSRLLYHGHLRDFLAALPNLEHLSVNFSPMEPRRLTEREPGPHLVPLGTLMKAGHRWPALKSLSLTGIMDRGENYLAMFELHRSTLKKIELWCLYLAAEEPGERSWIPFLQALQQMLGTRGCELVICGDAIDWRNHAEVVESLGDYDLDGGGPGDNLIPVRWKFGLPEHVLERPYRLRQKLSAWFVQGGEIPLYLHDADYLMTDESQICELPGWCHS</sequence>
<dbReference type="EMBL" id="MU858239">
    <property type="protein sequence ID" value="KAK4208532.1"/>
    <property type="molecule type" value="Genomic_DNA"/>
</dbReference>
<dbReference type="Proteomes" id="UP001301769">
    <property type="component" value="Unassembled WGS sequence"/>
</dbReference>
<accession>A0AAN6Y1R7</accession>
<gene>
    <name evidence="1" type="ORF">QBC37DRAFT_452424</name>
</gene>
<evidence type="ECO:0000313" key="1">
    <source>
        <dbReference type="EMBL" id="KAK4208532.1"/>
    </source>
</evidence>
<proteinExistence type="predicted"/>
<reference evidence="1" key="1">
    <citation type="journal article" date="2023" name="Mol. Phylogenet. Evol.">
        <title>Genome-scale phylogeny and comparative genomics of the fungal order Sordariales.</title>
        <authorList>
            <person name="Hensen N."/>
            <person name="Bonometti L."/>
            <person name="Westerberg I."/>
            <person name="Brannstrom I.O."/>
            <person name="Guillou S."/>
            <person name="Cros-Aarteil S."/>
            <person name="Calhoun S."/>
            <person name="Haridas S."/>
            <person name="Kuo A."/>
            <person name="Mondo S."/>
            <person name="Pangilinan J."/>
            <person name="Riley R."/>
            <person name="LaButti K."/>
            <person name="Andreopoulos B."/>
            <person name="Lipzen A."/>
            <person name="Chen C."/>
            <person name="Yan M."/>
            <person name="Daum C."/>
            <person name="Ng V."/>
            <person name="Clum A."/>
            <person name="Steindorff A."/>
            <person name="Ohm R.A."/>
            <person name="Martin F."/>
            <person name="Silar P."/>
            <person name="Natvig D.O."/>
            <person name="Lalanne C."/>
            <person name="Gautier V."/>
            <person name="Ament-Velasquez S.L."/>
            <person name="Kruys A."/>
            <person name="Hutchinson M.I."/>
            <person name="Powell A.J."/>
            <person name="Barry K."/>
            <person name="Miller A.N."/>
            <person name="Grigoriev I.V."/>
            <person name="Debuchy R."/>
            <person name="Gladieux P."/>
            <person name="Hiltunen Thoren M."/>
            <person name="Johannesson H."/>
        </authorList>
    </citation>
    <scope>NUCLEOTIDE SEQUENCE</scope>
    <source>
        <strain evidence="1">PSN293</strain>
    </source>
</reference>
<dbReference type="AlphaFoldDB" id="A0AAN6Y1R7"/>
<reference evidence="1" key="2">
    <citation type="submission" date="2023-05" db="EMBL/GenBank/DDBJ databases">
        <authorList>
            <consortium name="Lawrence Berkeley National Laboratory"/>
            <person name="Steindorff A."/>
            <person name="Hensen N."/>
            <person name="Bonometti L."/>
            <person name="Westerberg I."/>
            <person name="Brannstrom I.O."/>
            <person name="Guillou S."/>
            <person name="Cros-Aarteil S."/>
            <person name="Calhoun S."/>
            <person name="Haridas S."/>
            <person name="Kuo A."/>
            <person name="Mondo S."/>
            <person name="Pangilinan J."/>
            <person name="Riley R."/>
            <person name="Labutti K."/>
            <person name="Andreopoulos B."/>
            <person name="Lipzen A."/>
            <person name="Chen C."/>
            <person name="Yanf M."/>
            <person name="Daum C."/>
            <person name="Ng V."/>
            <person name="Clum A."/>
            <person name="Ohm R."/>
            <person name="Martin F."/>
            <person name="Silar P."/>
            <person name="Natvig D."/>
            <person name="Lalanne C."/>
            <person name="Gautier V."/>
            <person name="Ament-Velasquez S.L."/>
            <person name="Kruys A."/>
            <person name="Hutchinson M.I."/>
            <person name="Powell A.J."/>
            <person name="Barry K."/>
            <person name="Miller A.N."/>
            <person name="Grigoriev I.V."/>
            <person name="Debuchy R."/>
            <person name="Gladieux P."/>
            <person name="Thoren M.H."/>
            <person name="Johannesson H."/>
        </authorList>
    </citation>
    <scope>NUCLEOTIDE SEQUENCE</scope>
    <source>
        <strain evidence="1">PSN293</strain>
    </source>
</reference>
<organism evidence="1 2">
    <name type="scientific">Rhypophila decipiens</name>
    <dbReference type="NCBI Taxonomy" id="261697"/>
    <lineage>
        <taxon>Eukaryota</taxon>
        <taxon>Fungi</taxon>
        <taxon>Dikarya</taxon>
        <taxon>Ascomycota</taxon>
        <taxon>Pezizomycotina</taxon>
        <taxon>Sordariomycetes</taxon>
        <taxon>Sordariomycetidae</taxon>
        <taxon>Sordariales</taxon>
        <taxon>Naviculisporaceae</taxon>
        <taxon>Rhypophila</taxon>
    </lineage>
</organism>
<protein>
    <submittedName>
        <fullName evidence="1">Uncharacterized protein</fullName>
    </submittedName>
</protein>
<name>A0AAN6Y1R7_9PEZI</name>